<dbReference type="Proteomes" id="UP001152797">
    <property type="component" value="Unassembled WGS sequence"/>
</dbReference>
<dbReference type="EMBL" id="CAMXCT030006334">
    <property type="protein sequence ID" value="CAL4801710.1"/>
    <property type="molecule type" value="Genomic_DNA"/>
</dbReference>
<name>A0A9P1GII4_9DINO</name>
<gene>
    <name evidence="3" type="ORF">C1SCF055_LOCUS39305</name>
</gene>
<organism evidence="3">
    <name type="scientific">Cladocopium goreaui</name>
    <dbReference type="NCBI Taxonomy" id="2562237"/>
    <lineage>
        <taxon>Eukaryota</taxon>
        <taxon>Sar</taxon>
        <taxon>Alveolata</taxon>
        <taxon>Dinophyceae</taxon>
        <taxon>Suessiales</taxon>
        <taxon>Symbiodiniaceae</taxon>
        <taxon>Cladocopium</taxon>
    </lineage>
</organism>
<dbReference type="InterPro" id="IPR011990">
    <property type="entry name" value="TPR-like_helical_dom_sf"/>
</dbReference>
<reference evidence="4" key="2">
    <citation type="submission" date="2024-04" db="EMBL/GenBank/DDBJ databases">
        <authorList>
            <person name="Chen Y."/>
            <person name="Shah S."/>
            <person name="Dougan E. K."/>
            <person name="Thang M."/>
            <person name="Chan C."/>
        </authorList>
    </citation>
    <scope>NUCLEOTIDE SEQUENCE [LARGE SCALE GENOMIC DNA]</scope>
</reference>
<dbReference type="GO" id="GO:0008270">
    <property type="term" value="F:zinc ion binding"/>
    <property type="evidence" value="ECO:0007669"/>
    <property type="project" value="UniProtKB-KW"/>
</dbReference>
<dbReference type="OrthoDB" id="444828at2759"/>
<dbReference type="Gene3D" id="1.25.40.10">
    <property type="entry name" value="Tetratricopeptide repeat domain"/>
    <property type="match status" value="1"/>
</dbReference>
<dbReference type="InterPro" id="IPR052945">
    <property type="entry name" value="Mitotic_Regulator"/>
</dbReference>
<dbReference type="PANTHER" id="PTHR43628:SF1">
    <property type="entry name" value="CHITIN SYNTHASE REGULATORY FACTOR 2-RELATED"/>
    <property type="match status" value="1"/>
</dbReference>
<dbReference type="Pfam" id="PF13639">
    <property type="entry name" value="zf-RING_2"/>
    <property type="match status" value="1"/>
</dbReference>
<dbReference type="InterPro" id="IPR013083">
    <property type="entry name" value="Znf_RING/FYVE/PHD"/>
</dbReference>
<dbReference type="Gene3D" id="3.30.40.10">
    <property type="entry name" value="Zinc/RING finger domain, C3HC4 (zinc finger)"/>
    <property type="match status" value="1"/>
</dbReference>
<evidence type="ECO:0000313" key="3">
    <source>
        <dbReference type="EMBL" id="CAI4014398.1"/>
    </source>
</evidence>
<dbReference type="Pfam" id="PF08238">
    <property type="entry name" value="Sel1"/>
    <property type="match status" value="5"/>
</dbReference>
<dbReference type="SUPFAM" id="SSF81901">
    <property type="entry name" value="HCP-like"/>
    <property type="match status" value="1"/>
</dbReference>
<dbReference type="PROSITE" id="PS50089">
    <property type="entry name" value="ZF_RING_2"/>
    <property type="match status" value="1"/>
</dbReference>
<reference evidence="3" key="1">
    <citation type="submission" date="2022-10" db="EMBL/GenBank/DDBJ databases">
        <authorList>
            <person name="Chen Y."/>
            <person name="Dougan E. K."/>
            <person name="Chan C."/>
            <person name="Rhodes N."/>
            <person name="Thang M."/>
        </authorList>
    </citation>
    <scope>NUCLEOTIDE SEQUENCE</scope>
</reference>
<dbReference type="EMBL" id="CAMXCT020006334">
    <property type="protein sequence ID" value="CAL1167773.1"/>
    <property type="molecule type" value="Genomic_DNA"/>
</dbReference>
<dbReference type="SUPFAM" id="SSF57850">
    <property type="entry name" value="RING/U-box"/>
    <property type="match status" value="1"/>
</dbReference>
<dbReference type="SMART" id="SM00184">
    <property type="entry name" value="RING"/>
    <property type="match status" value="1"/>
</dbReference>
<evidence type="ECO:0000256" key="1">
    <source>
        <dbReference type="PROSITE-ProRule" id="PRU00175"/>
    </source>
</evidence>
<dbReference type="GO" id="GO:0005737">
    <property type="term" value="C:cytoplasm"/>
    <property type="evidence" value="ECO:0007669"/>
    <property type="project" value="UniProtKB-ARBA"/>
</dbReference>
<dbReference type="SMART" id="SM00671">
    <property type="entry name" value="SEL1"/>
    <property type="match status" value="5"/>
</dbReference>
<evidence type="ECO:0000259" key="2">
    <source>
        <dbReference type="PROSITE" id="PS50089"/>
    </source>
</evidence>
<dbReference type="InterPro" id="IPR001841">
    <property type="entry name" value="Znf_RING"/>
</dbReference>
<feature type="domain" description="RING-type" evidence="2">
    <location>
        <begin position="4"/>
        <end position="50"/>
    </location>
</feature>
<accession>A0A9P1GII4</accession>
<evidence type="ECO:0000313" key="4">
    <source>
        <dbReference type="EMBL" id="CAL1167773.1"/>
    </source>
</evidence>
<sequence>MTECWICLRSSFQEDGQARELQLGCGHTFHEACLLEVQEVSGSSKCPACSANGQWSASGLCKVAAVEYLRAIRSTAPETPARFVVVQRCWGYLHDAMALDASHSKSMVLAGILHQSGLGTEKNETMAAKAAKAFELFSQAHARGDALGTLHLARCYKKGSGCGQDTYRARQLFTEADAAGNTMATLELALMCRSGLGGETNLQRTMELFQKAHKAGDALAAFELGKAYVSGNGMPKDAQKAREHMKAAHDRGYTLATVELGQMYLSGIGGPQNTKLGQEMLLAVDFPPAKPRLDQKSLLQGWLTGTAVDLYQADIDNLNKDDWWQLREPDEEDPDWMLKEAGLYIEEAKTVDLPFGNSKEVMPPLGCEAGGLWRATSSFGSLRVGDPLSVSAEQAGAAKGRRAVVELQESGVSIIAEYVLPKEYDAFMSKHQESSRSSCTPFGGLSSRLRRLMGGKKT</sequence>
<keyword evidence="1" id="KW-0479">Metal-binding</keyword>
<dbReference type="PANTHER" id="PTHR43628">
    <property type="entry name" value="ACTIVATOR OF C KINASE PROTEIN 1-RELATED"/>
    <property type="match status" value="1"/>
</dbReference>
<keyword evidence="6" id="KW-1185">Reference proteome</keyword>
<keyword evidence="1" id="KW-0862">Zinc</keyword>
<evidence type="ECO:0000313" key="5">
    <source>
        <dbReference type="EMBL" id="CAL4801710.1"/>
    </source>
</evidence>
<evidence type="ECO:0000313" key="6">
    <source>
        <dbReference type="Proteomes" id="UP001152797"/>
    </source>
</evidence>
<protein>
    <submittedName>
        <fullName evidence="5">Secretory immunoglobulin A-binding protein EsiB</fullName>
    </submittedName>
</protein>
<proteinExistence type="predicted"/>
<keyword evidence="1" id="KW-0863">Zinc-finger</keyword>
<dbReference type="InterPro" id="IPR006597">
    <property type="entry name" value="Sel1-like"/>
</dbReference>
<comment type="caution">
    <text evidence="3">The sequence shown here is derived from an EMBL/GenBank/DDBJ whole genome shotgun (WGS) entry which is preliminary data.</text>
</comment>
<dbReference type="AlphaFoldDB" id="A0A9P1GII4"/>
<dbReference type="EMBL" id="CAMXCT010006334">
    <property type="protein sequence ID" value="CAI4014398.1"/>
    <property type="molecule type" value="Genomic_DNA"/>
</dbReference>